<dbReference type="GO" id="GO:0016874">
    <property type="term" value="F:ligase activity"/>
    <property type="evidence" value="ECO:0007669"/>
    <property type="project" value="UniProtKB-KW"/>
</dbReference>
<dbReference type="EMBL" id="JACJTE010000009">
    <property type="protein sequence ID" value="MBD2561239.1"/>
    <property type="molecule type" value="Genomic_DNA"/>
</dbReference>
<dbReference type="PANTHER" id="PTHR36932:SF1">
    <property type="entry name" value="CAPSULAR POLYSACCHARIDE BIOSYNTHESIS PROTEIN"/>
    <property type="match status" value="1"/>
</dbReference>
<keyword evidence="2" id="KW-1185">Reference proteome</keyword>
<dbReference type="RefSeq" id="WP_190892211.1">
    <property type="nucleotide sequence ID" value="NZ_JACJTE010000009.1"/>
</dbReference>
<dbReference type="InterPro" id="IPR042099">
    <property type="entry name" value="ANL_N_sf"/>
</dbReference>
<dbReference type="Gene3D" id="3.40.50.12780">
    <property type="entry name" value="N-terminal domain of ligase-like"/>
    <property type="match status" value="1"/>
</dbReference>
<organism evidence="1 2">
    <name type="scientific">Nostoc linckia FACHB-391</name>
    <dbReference type="NCBI Taxonomy" id="2692906"/>
    <lineage>
        <taxon>Bacteria</taxon>
        <taxon>Bacillati</taxon>
        <taxon>Cyanobacteriota</taxon>
        <taxon>Cyanophyceae</taxon>
        <taxon>Nostocales</taxon>
        <taxon>Nostocaceae</taxon>
        <taxon>Nostoc</taxon>
    </lineage>
</organism>
<gene>
    <name evidence="1" type="ORF">H6G95_11540</name>
</gene>
<accession>A0ABR8EUQ3</accession>
<comment type="caution">
    <text evidence="1">The sequence shown here is derived from an EMBL/GenBank/DDBJ whole genome shotgun (WGS) entry which is preliminary data.</text>
</comment>
<dbReference type="InterPro" id="IPR053158">
    <property type="entry name" value="CapK_Type1_Caps_Biosynth"/>
</dbReference>
<evidence type="ECO:0000313" key="1">
    <source>
        <dbReference type="EMBL" id="MBD2561239.1"/>
    </source>
</evidence>
<dbReference type="Proteomes" id="UP000604661">
    <property type="component" value="Unassembled WGS sequence"/>
</dbReference>
<dbReference type="SUPFAM" id="SSF56801">
    <property type="entry name" value="Acetyl-CoA synthetase-like"/>
    <property type="match status" value="1"/>
</dbReference>
<reference evidence="1 2" key="1">
    <citation type="journal article" date="2020" name="ISME J.">
        <title>Comparative genomics reveals insights into cyanobacterial evolution and habitat adaptation.</title>
        <authorList>
            <person name="Chen M.Y."/>
            <person name="Teng W.K."/>
            <person name="Zhao L."/>
            <person name="Hu C.X."/>
            <person name="Zhou Y.K."/>
            <person name="Han B.P."/>
            <person name="Song L.R."/>
            <person name="Shu W.S."/>
        </authorList>
    </citation>
    <scope>NUCLEOTIDE SEQUENCE [LARGE SCALE GENOMIC DNA]</scope>
    <source>
        <strain evidence="1 2">FACHB-391</strain>
    </source>
</reference>
<proteinExistence type="predicted"/>
<evidence type="ECO:0000313" key="2">
    <source>
        <dbReference type="Proteomes" id="UP000604661"/>
    </source>
</evidence>
<name>A0ABR8EUQ3_NOSLI</name>
<keyword evidence="1" id="KW-0436">Ligase</keyword>
<sequence>MITTSARKALFWGLDYMQGAPIHTHLHNIQQVTADVSLLGEHQAQQLKSLLTHAVQTTDFYKNYDASGQLEDFPVVDKNIIRESFERFESTVFKGKKLKVMETSGSTGTPFRVVQNSSKRQRVLAELIYFNSLVGYSIGIRHAFFRTIEFNSRKSSVKLFMQNEVEFDVRIQDVTSFEQQRLTLLKDKRVEILIGYSSVIYDLARHIISQGNSPEDFGVKGVLCLAEPLYPNMRDTIRKALDCQILSRYSNQECGVLAYECPTCGRFHLNTANYFFEILALDGDEPISPGTPGRIVITDLYNYALPMIRYDTGDIGSIVPNDCSKFATPILNSLEGRRLDSVYDTAGRRLVSFIFDDMFEALSRLGMLKQFQFIQEDKTHYRLRLCVNETFSEEESVIEKLKQILGGNAQIEVDYVDEIPVLNSGKRKYIVSLYDPSKEVLTSSNL</sequence>
<dbReference type="PANTHER" id="PTHR36932">
    <property type="entry name" value="CAPSULAR POLYSACCHARIDE BIOSYNTHESIS PROTEIN"/>
    <property type="match status" value="1"/>
</dbReference>
<protein>
    <submittedName>
        <fullName evidence="1">Phenylacetate--CoA ligase family protein</fullName>
    </submittedName>
</protein>